<dbReference type="Pfam" id="PF00483">
    <property type="entry name" value="NTP_transferase"/>
    <property type="match status" value="1"/>
</dbReference>
<reference evidence="2" key="2">
    <citation type="journal article" date="2021" name="Sci. Rep.">
        <title>The distribution of antibiotic resistance genes in chicken gut microbiota commensals.</title>
        <authorList>
            <person name="Juricova H."/>
            <person name="Matiasovicova J."/>
            <person name="Kubasova T."/>
            <person name="Cejkova D."/>
            <person name="Rychlik I."/>
        </authorList>
    </citation>
    <scope>NUCLEOTIDE SEQUENCE</scope>
    <source>
        <strain evidence="2">An559</strain>
    </source>
</reference>
<protein>
    <submittedName>
        <fullName evidence="2">NTP transferase domain-containing protein</fullName>
    </submittedName>
</protein>
<dbReference type="EMBL" id="JACJKY010000005">
    <property type="protein sequence ID" value="MBM6920392.1"/>
    <property type="molecule type" value="Genomic_DNA"/>
</dbReference>
<dbReference type="Proteomes" id="UP000774750">
    <property type="component" value="Unassembled WGS sequence"/>
</dbReference>
<evidence type="ECO:0000313" key="3">
    <source>
        <dbReference type="Proteomes" id="UP000774750"/>
    </source>
</evidence>
<dbReference type="InterPro" id="IPR029044">
    <property type="entry name" value="Nucleotide-diphossugar_trans"/>
</dbReference>
<dbReference type="SUPFAM" id="SSF53448">
    <property type="entry name" value="Nucleotide-diphospho-sugar transferases"/>
    <property type="match status" value="1"/>
</dbReference>
<dbReference type="InterPro" id="IPR005835">
    <property type="entry name" value="NTP_transferase_dom"/>
</dbReference>
<dbReference type="Gene3D" id="3.90.550.10">
    <property type="entry name" value="Spore Coat Polysaccharide Biosynthesis Protein SpsA, Chain A"/>
    <property type="match status" value="1"/>
</dbReference>
<dbReference type="GO" id="GO:0016740">
    <property type="term" value="F:transferase activity"/>
    <property type="evidence" value="ECO:0007669"/>
    <property type="project" value="UniProtKB-KW"/>
</dbReference>
<proteinExistence type="predicted"/>
<reference evidence="2" key="1">
    <citation type="submission" date="2020-08" db="EMBL/GenBank/DDBJ databases">
        <authorList>
            <person name="Cejkova D."/>
            <person name="Kubasova T."/>
            <person name="Jahodarova E."/>
            <person name="Rychlik I."/>
        </authorList>
    </citation>
    <scope>NUCLEOTIDE SEQUENCE</scope>
    <source>
        <strain evidence="2">An559</strain>
    </source>
</reference>
<sequence length="308" mass="34013">MSKKPVLVVMAAGMGSRYGGLKQIDPVGAHGEKILDYSVYDAHRAGFETVVFIIKEEIADVFKEAVGRRMESVMNVRYAYQEITKLPDGYTVPDGRKKPWGTAHAVLCAKDEIDGAPFAVINADDYYGPEAYRLIYDYLTAHADAPARESYAMVGYLLKNTVTENGYVSRGVCETNDDHVLLRVTERTHIEQRAHDIAFSEDGGVTFSPLDENTIVSMNLWGFPAAFLSELSARFPSFLDKALAENPLKGEYFLPGVISALIDEDKAAVTVLSTHDKWYGVTYPEDKPGVVAAIAQKTEEGVYPAPIW</sequence>
<name>A0A938X6K5_9FIRM</name>
<gene>
    <name evidence="2" type="ORF">H6A12_04380</name>
</gene>
<comment type="caution">
    <text evidence="2">The sequence shown here is derived from an EMBL/GenBank/DDBJ whole genome shotgun (WGS) entry which is preliminary data.</text>
</comment>
<dbReference type="RefSeq" id="WP_204445187.1">
    <property type="nucleotide sequence ID" value="NZ_JACJKY010000005.1"/>
</dbReference>
<keyword evidence="2" id="KW-0808">Transferase</keyword>
<keyword evidence="3" id="KW-1185">Reference proteome</keyword>
<evidence type="ECO:0000313" key="2">
    <source>
        <dbReference type="EMBL" id="MBM6920392.1"/>
    </source>
</evidence>
<feature type="domain" description="Nucleotidyl transferase" evidence="1">
    <location>
        <begin position="8"/>
        <end position="171"/>
    </location>
</feature>
<evidence type="ECO:0000259" key="1">
    <source>
        <dbReference type="Pfam" id="PF00483"/>
    </source>
</evidence>
<organism evidence="2 3">
    <name type="scientific">Merdimmobilis hominis</name>
    <dbReference type="NCBI Taxonomy" id="2897707"/>
    <lineage>
        <taxon>Bacteria</taxon>
        <taxon>Bacillati</taxon>
        <taxon>Bacillota</taxon>
        <taxon>Clostridia</taxon>
        <taxon>Eubacteriales</taxon>
        <taxon>Oscillospiraceae</taxon>
        <taxon>Merdimmobilis</taxon>
    </lineage>
</organism>
<accession>A0A938X6K5</accession>
<dbReference type="AlphaFoldDB" id="A0A938X6K5"/>